<accession>A0ABY3TV46</accession>
<dbReference type="EMBL" id="CP092365">
    <property type="protein sequence ID" value="ULN51518.1"/>
    <property type="molecule type" value="Genomic_DNA"/>
</dbReference>
<organism evidence="1 2">
    <name type="scientific">Mycolicibacillus parakoreensis</name>
    <dbReference type="NCBI Taxonomy" id="1069221"/>
    <lineage>
        <taxon>Bacteria</taxon>
        <taxon>Bacillati</taxon>
        <taxon>Actinomycetota</taxon>
        <taxon>Actinomycetes</taxon>
        <taxon>Mycobacteriales</taxon>
        <taxon>Mycobacteriaceae</taxon>
        <taxon>Mycolicibacillus</taxon>
    </lineage>
</organism>
<gene>
    <name evidence="1" type="ORF">MIU77_11430</name>
</gene>
<proteinExistence type="predicted"/>
<evidence type="ECO:0000313" key="2">
    <source>
        <dbReference type="Proteomes" id="UP001055200"/>
    </source>
</evidence>
<keyword evidence="2" id="KW-1185">Reference proteome</keyword>
<reference evidence="1" key="1">
    <citation type="submission" date="2022-08" db="EMBL/GenBank/DDBJ databases">
        <title>Complete genome sequence of 14 non-tuberculosis mycobacteria type-strains.</title>
        <authorList>
            <person name="Igarashi Y."/>
            <person name="Osugi A."/>
            <person name="Mitarai S."/>
        </authorList>
    </citation>
    <scope>NUCLEOTIDE SEQUENCE</scope>
    <source>
        <strain evidence="1">DSM 45575</strain>
    </source>
</reference>
<evidence type="ECO:0000313" key="1">
    <source>
        <dbReference type="EMBL" id="ULN51518.1"/>
    </source>
</evidence>
<name>A0ABY3TV46_9MYCO</name>
<sequence length="86" mass="9599">MNRHQRRALERAMRRQNRGARGELLGARFYPNGLGDGRLGCADCNPTIEFFDDHGTPSANVIHSSGCPVATAKLRAHHENREDDQT</sequence>
<dbReference type="Proteomes" id="UP001055200">
    <property type="component" value="Chromosome"/>
</dbReference>
<dbReference type="RefSeq" id="WP_240169801.1">
    <property type="nucleotide sequence ID" value="NZ_CP092365.1"/>
</dbReference>
<protein>
    <submittedName>
        <fullName evidence="1">Uncharacterized protein</fullName>
    </submittedName>
</protein>